<keyword evidence="2" id="KW-1185">Reference proteome</keyword>
<dbReference type="AlphaFoldDB" id="A0A6A4HFA1"/>
<dbReference type="EMBL" id="ML769512">
    <property type="protein sequence ID" value="KAE9396490.1"/>
    <property type="molecule type" value="Genomic_DNA"/>
</dbReference>
<reference evidence="1" key="1">
    <citation type="journal article" date="2019" name="Environ. Microbiol.">
        <title>Fungal ecological strategies reflected in gene transcription - a case study of two litter decomposers.</title>
        <authorList>
            <person name="Barbi F."/>
            <person name="Kohler A."/>
            <person name="Barry K."/>
            <person name="Baskaran P."/>
            <person name="Daum C."/>
            <person name="Fauchery L."/>
            <person name="Ihrmark K."/>
            <person name="Kuo A."/>
            <person name="LaButti K."/>
            <person name="Lipzen A."/>
            <person name="Morin E."/>
            <person name="Grigoriev I.V."/>
            <person name="Henrissat B."/>
            <person name="Lindahl B."/>
            <person name="Martin F."/>
        </authorList>
    </citation>
    <scope>NUCLEOTIDE SEQUENCE</scope>
    <source>
        <strain evidence="1">JB14</strain>
    </source>
</reference>
<proteinExistence type="predicted"/>
<gene>
    <name evidence="1" type="ORF">BT96DRAFT_996635</name>
</gene>
<evidence type="ECO:0000313" key="1">
    <source>
        <dbReference type="EMBL" id="KAE9396490.1"/>
    </source>
</evidence>
<organism evidence="1 2">
    <name type="scientific">Gymnopus androsaceus JB14</name>
    <dbReference type="NCBI Taxonomy" id="1447944"/>
    <lineage>
        <taxon>Eukaryota</taxon>
        <taxon>Fungi</taxon>
        <taxon>Dikarya</taxon>
        <taxon>Basidiomycota</taxon>
        <taxon>Agaricomycotina</taxon>
        <taxon>Agaricomycetes</taxon>
        <taxon>Agaricomycetidae</taxon>
        <taxon>Agaricales</taxon>
        <taxon>Marasmiineae</taxon>
        <taxon>Omphalotaceae</taxon>
        <taxon>Gymnopus</taxon>
    </lineage>
</organism>
<sequence length="94" mass="10425">MIRAALEVVVEDFLKRVSRSGYNLRITAILTTNPNFLDTPLALGVAAPKPCHKTQEICCQSVTPGDFEEAYQIFLRQLPQSDNDLTITAIMTTV</sequence>
<dbReference type="Proteomes" id="UP000799118">
    <property type="component" value="Unassembled WGS sequence"/>
</dbReference>
<evidence type="ECO:0000313" key="2">
    <source>
        <dbReference type="Proteomes" id="UP000799118"/>
    </source>
</evidence>
<accession>A0A6A4HFA1</accession>
<name>A0A6A4HFA1_9AGAR</name>
<protein>
    <submittedName>
        <fullName evidence="1">Uncharacterized protein</fullName>
    </submittedName>
</protein>